<gene>
    <name evidence="3" type="ORF">A7J50_2322</name>
</gene>
<name>A0A172Z126_9PSED</name>
<dbReference type="STRING" id="219572.A7J50_2322"/>
<dbReference type="EMBL" id="CP015600">
    <property type="protein sequence ID" value="ANF85729.1"/>
    <property type="molecule type" value="Genomic_DNA"/>
</dbReference>
<evidence type="ECO:0000259" key="2">
    <source>
        <dbReference type="SMART" id="SM00954"/>
    </source>
</evidence>
<dbReference type="CDD" id="cd05399">
    <property type="entry name" value="NT_Rel-Spo_like"/>
    <property type="match status" value="1"/>
</dbReference>
<dbReference type="PANTHER" id="PTHR41773">
    <property type="entry name" value="GTP PYROPHOSPHATASE-RELATED"/>
    <property type="match status" value="1"/>
</dbReference>
<evidence type="ECO:0000313" key="3">
    <source>
        <dbReference type="EMBL" id="ANF85729.1"/>
    </source>
</evidence>
<dbReference type="SUPFAM" id="SSF81301">
    <property type="entry name" value="Nucleotidyltransferase"/>
    <property type="match status" value="1"/>
</dbReference>
<dbReference type="AlphaFoldDB" id="A0A172Z126"/>
<dbReference type="KEGG" id="panr:A7J50_2322"/>
<dbReference type="SMART" id="SM00954">
    <property type="entry name" value="RelA_SpoT"/>
    <property type="match status" value="1"/>
</dbReference>
<dbReference type="GO" id="GO:0015969">
    <property type="term" value="P:guanosine tetraphosphate metabolic process"/>
    <property type="evidence" value="ECO:0007669"/>
    <property type="project" value="InterPro"/>
</dbReference>
<dbReference type="InterPro" id="IPR043519">
    <property type="entry name" value="NT_sf"/>
</dbReference>
<protein>
    <recommendedName>
        <fullName evidence="2">RelA/SpoT domain-containing protein</fullName>
    </recommendedName>
</protein>
<sequence length="358" mass="41789">MGRKAAHRIPAEKKGTATSSVRTDDMWTKNPAIIKKFLDARPEFEQLCTEVEYILKKKVSAAHIETSFLGARAKTLNSFLEKLNRKNYTDPFNQLDDLAGVRIVCLYSSDIPNIIDIIRNEFDIVQEIDKREELEANKFGYIGNHFIVRLGTNYSGTRYDDLRTLRCEIQVRTVVQDAWSIIQHHMVYKKESQVPSNLIRKLNGLAGLFETVDDQFEFIRMQRDIYLDSVRVSKNEPNDFLENELNYDSLVEFMQWRYDEVIEEDEREMVSTLLDALTEIGILKLKDIKIVLEKNEKFIDLATEAYLEICQEEFPEGDRSIWEPIKIPIAISANPEWRSKFPWGSFWINAFIQADKKL</sequence>
<accession>A0A172Z126</accession>
<dbReference type="InterPro" id="IPR007685">
    <property type="entry name" value="RelA_SpoT"/>
</dbReference>
<reference evidence="3 4" key="1">
    <citation type="submission" date="2016-05" db="EMBL/GenBank/DDBJ databases">
        <title>Complete genome sequence of Pseudomonas antarctica PAMC 27494.</title>
        <authorList>
            <person name="Lee J."/>
        </authorList>
    </citation>
    <scope>NUCLEOTIDE SEQUENCE [LARGE SCALE GENOMIC DNA]</scope>
    <source>
        <strain evidence="3 4">PAMC 27494</strain>
    </source>
</reference>
<evidence type="ECO:0000313" key="4">
    <source>
        <dbReference type="Proteomes" id="UP000077829"/>
    </source>
</evidence>
<dbReference type="Gene3D" id="1.10.287.860">
    <property type="entry name" value="Nucleotidyltransferase"/>
    <property type="match status" value="1"/>
</dbReference>
<proteinExistence type="predicted"/>
<dbReference type="RefSeq" id="WP_064451912.1">
    <property type="nucleotide sequence ID" value="NZ_CP015600.1"/>
</dbReference>
<dbReference type="Proteomes" id="UP000077829">
    <property type="component" value="Chromosome"/>
</dbReference>
<evidence type="ECO:0000256" key="1">
    <source>
        <dbReference type="SAM" id="MobiDB-lite"/>
    </source>
</evidence>
<organism evidence="3 4">
    <name type="scientific">Pseudomonas antarctica</name>
    <dbReference type="NCBI Taxonomy" id="219572"/>
    <lineage>
        <taxon>Bacteria</taxon>
        <taxon>Pseudomonadati</taxon>
        <taxon>Pseudomonadota</taxon>
        <taxon>Gammaproteobacteria</taxon>
        <taxon>Pseudomonadales</taxon>
        <taxon>Pseudomonadaceae</taxon>
        <taxon>Pseudomonas</taxon>
    </lineage>
</organism>
<dbReference type="PATRIC" id="fig|219572.3.peg.2386"/>
<dbReference type="Pfam" id="PF04607">
    <property type="entry name" value="RelA_SpoT"/>
    <property type="match status" value="1"/>
</dbReference>
<feature type="region of interest" description="Disordered" evidence="1">
    <location>
        <begin position="1"/>
        <end position="22"/>
    </location>
</feature>
<dbReference type="Gene3D" id="3.30.460.10">
    <property type="entry name" value="Beta Polymerase, domain 2"/>
    <property type="match status" value="1"/>
</dbReference>
<feature type="domain" description="RelA/SpoT" evidence="2">
    <location>
        <begin position="71"/>
        <end position="194"/>
    </location>
</feature>
<dbReference type="PANTHER" id="PTHR41773:SF1">
    <property type="entry name" value="RELA_SPOT DOMAIN-CONTAINING PROTEIN"/>
    <property type="match status" value="1"/>
</dbReference>